<feature type="compositionally biased region" description="Acidic residues" evidence="1">
    <location>
        <begin position="79"/>
        <end position="105"/>
    </location>
</feature>
<dbReference type="InterPro" id="IPR018465">
    <property type="entry name" value="Scm3/HJURP"/>
</dbReference>
<dbReference type="InParanoid" id="A0A0D0BXC6"/>
<dbReference type="OrthoDB" id="2420608at2759"/>
<feature type="region of interest" description="Disordered" evidence="1">
    <location>
        <begin position="176"/>
        <end position="195"/>
    </location>
</feature>
<name>A0A0D0BXC6_9AGAM</name>
<organism evidence="2 3">
    <name type="scientific">Suillus luteus UH-Slu-Lm8-n1</name>
    <dbReference type="NCBI Taxonomy" id="930992"/>
    <lineage>
        <taxon>Eukaryota</taxon>
        <taxon>Fungi</taxon>
        <taxon>Dikarya</taxon>
        <taxon>Basidiomycota</taxon>
        <taxon>Agaricomycotina</taxon>
        <taxon>Agaricomycetes</taxon>
        <taxon>Agaricomycetidae</taxon>
        <taxon>Boletales</taxon>
        <taxon>Suillineae</taxon>
        <taxon>Suillaceae</taxon>
        <taxon>Suillus</taxon>
    </lineage>
</organism>
<dbReference type="EMBL" id="KN835146">
    <property type="protein sequence ID" value="KIK47513.1"/>
    <property type="molecule type" value="Genomic_DNA"/>
</dbReference>
<dbReference type="GO" id="GO:0042393">
    <property type="term" value="F:histone binding"/>
    <property type="evidence" value="ECO:0007669"/>
    <property type="project" value="InterPro"/>
</dbReference>
<dbReference type="HOGENOM" id="CLU_671165_0_0_1"/>
<reference evidence="2 3" key="1">
    <citation type="submission" date="2014-04" db="EMBL/GenBank/DDBJ databases">
        <authorList>
            <consortium name="DOE Joint Genome Institute"/>
            <person name="Kuo A."/>
            <person name="Ruytinx J."/>
            <person name="Rineau F."/>
            <person name="Colpaert J."/>
            <person name="Kohler A."/>
            <person name="Nagy L.G."/>
            <person name="Floudas D."/>
            <person name="Copeland A."/>
            <person name="Barry K.W."/>
            <person name="Cichocki N."/>
            <person name="Veneault-Fourrey C."/>
            <person name="LaButti K."/>
            <person name="Lindquist E.A."/>
            <person name="Lipzen A."/>
            <person name="Lundell T."/>
            <person name="Morin E."/>
            <person name="Murat C."/>
            <person name="Sun H."/>
            <person name="Tunlid A."/>
            <person name="Henrissat B."/>
            <person name="Grigoriev I.V."/>
            <person name="Hibbett D.S."/>
            <person name="Martin F."/>
            <person name="Nordberg H.P."/>
            <person name="Cantor M.N."/>
            <person name="Hua S.X."/>
        </authorList>
    </citation>
    <scope>NUCLEOTIDE SEQUENCE [LARGE SCALE GENOMIC DNA]</scope>
    <source>
        <strain evidence="2 3">UH-Slu-Lm8-n1</strain>
    </source>
</reference>
<feature type="region of interest" description="Disordered" evidence="1">
    <location>
        <begin position="67"/>
        <end position="141"/>
    </location>
</feature>
<feature type="compositionally biased region" description="Basic and acidic residues" evidence="1">
    <location>
        <begin position="335"/>
        <end position="346"/>
    </location>
</feature>
<dbReference type="GO" id="GO:0005634">
    <property type="term" value="C:nucleus"/>
    <property type="evidence" value="ECO:0007669"/>
    <property type="project" value="InterPro"/>
</dbReference>
<evidence type="ECO:0000313" key="2">
    <source>
        <dbReference type="EMBL" id="KIK47513.1"/>
    </source>
</evidence>
<sequence>MAPHASPSVAPPDCRPTKRPRLSKSTHRVLNVWAQLAERYNKRLDEDDIVDLYSGTIISDRGVLKNGKDYDFGHFTPDDSPDDQDQEQEQEPGEQDQDDDVDELDTLPIRRAPGTDGTMASTSELLRAVPPLSATTDADDLNDFLEAEKRRRELLGDEDSEDDMSMEELAALRKALNESEEDQEQTETETVDPEHAAVIEDESEDELNSIWQHDEASAVYHIARNESEQDVAEASTRFASLTPQTQVYPFATPSVDPTQPPQLLLYQAMHQLSYALSATMLTYGSPHMPPPPTAPWGAYPPGFAHPWGPQGTAKTSHSFTLSDDEHDDDWLDDTPVDHDGSALEKDRRRRRSMSHIGSRNDARKIERRKSARFYEEKNPDQHIVARGRAPRTPSPSISTNKKKSKAKRKS</sequence>
<accession>A0A0D0BXC6</accession>
<proteinExistence type="predicted"/>
<gene>
    <name evidence="2" type="ORF">CY34DRAFT_104486</name>
</gene>
<feature type="compositionally biased region" description="Basic residues" evidence="1">
    <location>
        <begin position="17"/>
        <end position="26"/>
    </location>
</feature>
<dbReference type="STRING" id="930992.A0A0D0BXC6"/>
<feature type="region of interest" description="Disordered" evidence="1">
    <location>
        <begin position="326"/>
        <end position="410"/>
    </location>
</feature>
<protein>
    <submittedName>
        <fullName evidence="2">Uncharacterized protein</fullName>
    </submittedName>
</protein>
<evidence type="ECO:0000313" key="3">
    <source>
        <dbReference type="Proteomes" id="UP000054485"/>
    </source>
</evidence>
<dbReference type="Proteomes" id="UP000054485">
    <property type="component" value="Unassembled WGS sequence"/>
</dbReference>
<feature type="compositionally biased region" description="Basic residues" evidence="1">
    <location>
        <begin position="400"/>
        <end position="410"/>
    </location>
</feature>
<feature type="compositionally biased region" description="Acidic residues" evidence="1">
    <location>
        <begin position="178"/>
        <end position="191"/>
    </location>
</feature>
<reference evidence="3" key="2">
    <citation type="submission" date="2015-01" db="EMBL/GenBank/DDBJ databases">
        <title>Evolutionary Origins and Diversification of the Mycorrhizal Mutualists.</title>
        <authorList>
            <consortium name="DOE Joint Genome Institute"/>
            <consortium name="Mycorrhizal Genomics Consortium"/>
            <person name="Kohler A."/>
            <person name="Kuo A."/>
            <person name="Nagy L.G."/>
            <person name="Floudas D."/>
            <person name="Copeland A."/>
            <person name="Barry K.W."/>
            <person name="Cichocki N."/>
            <person name="Veneault-Fourrey C."/>
            <person name="LaButti K."/>
            <person name="Lindquist E.A."/>
            <person name="Lipzen A."/>
            <person name="Lundell T."/>
            <person name="Morin E."/>
            <person name="Murat C."/>
            <person name="Riley R."/>
            <person name="Ohm R."/>
            <person name="Sun H."/>
            <person name="Tunlid A."/>
            <person name="Henrissat B."/>
            <person name="Grigoriev I.V."/>
            <person name="Hibbett D.S."/>
            <person name="Martin F."/>
        </authorList>
    </citation>
    <scope>NUCLEOTIDE SEQUENCE [LARGE SCALE GENOMIC DNA]</scope>
    <source>
        <strain evidence="3">UH-Slu-Lm8-n1</strain>
    </source>
</reference>
<evidence type="ECO:0000256" key="1">
    <source>
        <dbReference type="SAM" id="MobiDB-lite"/>
    </source>
</evidence>
<keyword evidence="3" id="KW-1185">Reference proteome</keyword>
<dbReference type="Pfam" id="PF10384">
    <property type="entry name" value="Scm3"/>
    <property type="match status" value="1"/>
</dbReference>
<dbReference type="AlphaFoldDB" id="A0A0D0BXC6"/>
<feature type="region of interest" description="Disordered" evidence="1">
    <location>
        <begin position="1"/>
        <end position="26"/>
    </location>
</feature>